<protein>
    <submittedName>
        <fullName evidence="4">Short chain dehydrogenase</fullName>
    </submittedName>
</protein>
<dbReference type="GO" id="GO:0030497">
    <property type="term" value="P:fatty acid elongation"/>
    <property type="evidence" value="ECO:0007669"/>
    <property type="project" value="TreeGrafter"/>
</dbReference>
<proteinExistence type="inferred from homology"/>
<evidence type="ECO:0000313" key="4">
    <source>
        <dbReference type="EMBL" id="OAG01982.1"/>
    </source>
</evidence>
<dbReference type="PANTHER" id="PTHR42760:SF40">
    <property type="entry name" value="3-OXOACYL-[ACYL-CARRIER-PROTEIN] REDUCTASE, CHLOROPLASTIC"/>
    <property type="match status" value="1"/>
</dbReference>
<dbReference type="InParanoid" id="A0A177C518"/>
<dbReference type="AlphaFoldDB" id="A0A177C518"/>
<dbReference type="GO" id="GO:0016616">
    <property type="term" value="F:oxidoreductase activity, acting on the CH-OH group of donors, NAD or NADP as acceptor"/>
    <property type="evidence" value="ECO:0007669"/>
    <property type="project" value="TreeGrafter"/>
</dbReference>
<dbReference type="InterPro" id="IPR036291">
    <property type="entry name" value="NAD(P)-bd_dom_sf"/>
</dbReference>
<evidence type="ECO:0000313" key="5">
    <source>
        <dbReference type="Proteomes" id="UP000077069"/>
    </source>
</evidence>
<dbReference type="STRING" id="1460663.A0A177C518"/>
<dbReference type="EMBL" id="KV441556">
    <property type="protein sequence ID" value="OAG01982.1"/>
    <property type="molecule type" value="Genomic_DNA"/>
</dbReference>
<dbReference type="CDD" id="cd05233">
    <property type="entry name" value="SDR_c"/>
    <property type="match status" value="1"/>
</dbReference>
<evidence type="ECO:0000256" key="3">
    <source>
        <dbReference type="RuleBase" id="RU000363"/>
    </source>
</evidence>
<dbReference type="PANTHER" id="PTHR42760">
    <property type="entry name" value="SHORT-CHAIN DEHYDROGENASES/REDUCTASES FAMILY MEMBER"/>
    <property type="match status" value="1"/>
</dbReference>
<gene>
    <name evidence="4" type="ORF">CC84DRAFT_1167145</name>
</gene>
<organism evidence="4 5">
    <name type="scientific">Paraphaeosphaeria sporulosa</name>
    <dbReference type="NCBI Taxonomy" id="1460663"/>
    <lineage>
        <taxon>Eukaryota</taxon>
        <taxon>Fungi</taxon>
        <taxon>Dikarya</taxon>
        <taxon>Ascomycota</taxon>
        <taxon>Pezizomycotina</taxon>
        <taxon>Dothideomycetes</taxon>
        <taxon>Pleosporomycetidae</taxon>
        <taxon>Pleosporales</taxon>
        <taxon>Massarineae</taxon>
        <taxon>Didymosphaeriaceae</taxon>
        <taxon>Paraphaeosphaeria</taxon>
    </lineage>
</organism>
<accession>A0A177C518</accession>
<keyword evidence="5" id="KW-1185">Reference proteome</keyword>
<dbReference type="Pfam" id="PF00106">
    <property type="entry name" value="adh_short"/>
    <property type="match status" value="1"/>
</dbReference>
<evidence type="ECO:0000256" key="1">
    <source>
        <dbReference type="ARBA" id="ARBA00006484"/>
    </source>
</evidence>
<sequence>MARVCLITGGTQGIGRETAELLVSQGWIVIVSGRNTAKGAEVVRSIKDKGGEATFIEADVSDQQSVKALHQNAFSIYGRLDGAVNNAGISTDSRMIGDASTSEFEKMWRVNVLGVFWCMQEQIQIMKKQQSGHIVNLASIAGLHGILYSGTYVATKHAVVGMTRTAALEYAQTGIQVAAVAPGAIKTDILNDAIAAGAYSEESIASMFPMKKMGKPLDIAQAISFLLHSDYATGSILEVDGGLGAS</sequence>
<dbReference type="GeneID" id="28762611"/>
<evidence type="ECO:0000256" key="2">
    <source>
        <dbReference type="ARBA" id="ARBA00022857"/>
    </source>
</evidence>
<dbReference type="RefSeq" id="XP_018032347.1">
    <property type="nucleotide sequence ID" value="XM_018179125.1"/>
</dbReference>
<dbReference type="FunCoup" id="A0A177C518">
    <property type="interactions" value="141"/>
</dbReference>
<dbReference type="SUPFAM" id="SSF51735">
    <property type="entry name" value="NAD(P)-binding Rossmann-fold domains"/>
    <property type="match status" value="1"/>
</dbReference>
<dbReference type="FunFam" id="3.40.50.720:FF:000084">
    <property type="entry name" value="Short-chain dehydrogenase reductase"/>
    <property type="match status" value="1"/>
</dbReference>
<dbReference type="PROSITE" id="PS00061">
    <property type="entry name" value="ADH_SHORT"/>
    <property type="match status" value="1"/>
</dbReference>
<dbReference type="PRINTS" id="PR00080">
    <property type="entry name" value="SDRFAMILY"/>
</dbReference>
<name>A0A177C518_9PLEO</name>
<keyword evidence="2" id="KW-0521">NADP</keyword>
<dbReference type="PRINTS" id="PR00081">
    <property type="entry name" value="GDHRDH"/>
</dbReference>
<comment type="similarity">
    <text evidence="1 3">Belongs to the short-chain dehydrogenases/reductases (SDR) family.</text>
</comment>
<dbReference type="Proteomes" id="UP000077069">
    <property type="component" value="Unassembled WGS sequence"/>
</dbReference>
<dbReference type="OrthoDB" id="1669814at2759"/>
<dbReference type="InterPro" id="IPR020904">
    <property type="entry name" value="Sc_DH/Rdtase_CS"/>
</dbReference>
<reference evidence="4 5" key="1">
    <citation type="submission" date="2016-05" db="EMBL/GenBank/DDBJ databases">
        <title>Comparative analysis of secretome profiles of manganese(II)-oxidizing ascomycete fungi.</title>
        <authorList>
            <consortium name="DOE Joint Genome Institute"/>
            <person name="Zeiner C.A."/>
            <person name="Purvine S.O."/>
            <person name="Zink E.M."/>
            <person name="Wu S."/>
            <person name="Pasa-Tolic L."/>
            <person name="Chaput D.L."/>
            <person name="Haridas S."/>
            <person name="Grigoriev I.V."/>
            <person name="Santelli C.M."/>
            <person name="Hansel C.M."/>
        </authorList>
    </citation>
    <scope>NUCLEOTIDE SEQUENCE [LARGE SCALE GENOMIC DNA]</scope>
    <source>
        <strain evidence="4 5">AP3s5-JAC2a</strain>
    </source>
</reference>
<dbReference type="Gene3D" id="3.40.50.720">
    <property type="entry name" value="NAD(P)-binding Rossmann-like Domain"/>
    <property type="match status" value="1"/>
</dbReference>
<dbReference type="InterPro" id="IPR002347">
    <property type="entry name" value="SDR_fam"/>
</dbReference>